<organism evidence="1 2">
    <name type="scientific">Streblomastix strix</name>
    <dbReference type="NCBI Taxonomy" id="222440"/>
    <lineage>
        <taxon>Eukaryota</taxon>
        <taxon>Metamonada</taxon>
        <taxon>Preaxostyla</taxon>
        <taxon>Oxymonadida</taxon>
        <taxon>Streblomastigidae</taxon>
        <taxon>Streblomastix</taxon>
    </lineage>
</organism>
<dbReference type="EMBL" id="SNRW01009367">
    <property type="protein sequence ID" value="KAA6378111.1"/>
    <property type="molecule type" value="Genomic_DNA"/>
</dbReference>
<accession>A0A5J4V7C8</accession>
<comment type="caution">
    <text evidence="1">The sequence shown here is derived from an EMBL/GenBank/DDBJ whole genome shotgun (WGS) entry which is preliminary data.</text>
</comment>
<dbReference type="AlphaFoldDB" id="A0A5J4V7C8"/>
<sequence length="102" mass="11461">LPPPLFSGKGAIDWRGPKIFQKKDSDINSAELEKYDETQSEIGRGALSLAYCSDYDFLCAGFSSGFVRVYKFTPNFSAHTTILAKFRLEFLYKVDISIVGKH</sequence>
<proteinExistence type="predicted"/>
<dbReference type="Proteomes" id="UP000324800">
    <property type="component" value="Unassembled WGS sequence"/>
</dbReference>
<evidence type="ECO:0000313" key="1">
    <source>
        <dbReference type="EMBL" id="KAA6378111.1"/>
    </source>
</evidence>
<reference evidence="1 2" key="1">
    <citation type="submission" date="2019-03" db="EMBL/GenBank/DDBJ databases">
        <title>Single cell metagenomics reveals metabolic interactions within the superorganism composed of flagellate Streblomastix strix and complex community of Bacteroidetes bacteria on its surface.</title>
        <authorList>
            <person name="Treitli S.C."/>
            <person name="Kolisko M."/>
            <person name="Husnik F."/>
            <person name="Keeling P."/>
            <person name="Hampl V."/>
        </authorList>
    </citation>
    <scope>NUCLEOTIDE SEQUENCE [LARGE SCALE GENOMIC DNA]</scope>
    <source>
        <strain evidence="1">ST1C</strain>
    </source>
</reference>
<name>A0A5J4V7C8_9EUKA</name>
<feature type="non-terminal residue" evidence="1">
    <location>
        <position position="1"/>
    </location>
</feature>
<gene>
    <name evidence="1" type="ORF">EZS28_026363</name>
</gene>
<protein>
    <submittedName>
        <fullName evidence="1">Uncharacterized protein</fullName>
    </submittedName>
</protein>
<evidence type="ECO:0000313" key="2">
    <source>
        <dbReference type="Proteomes" id="UP000324800"/>
    </source>
</evidence>